<dbReference type="SUPFAM" id="SSF49599">
    <property type="entry name" value="TRAF domain-like"/>
    <property type="match status" value="1"/>
</dbReference>
<evidence type="ECO:0000259" key="3">
    <source>
        <dbReference type="PROSITE" id="PS50144"/>
    </source>
</evidence>
<dbReference type="Gene3D" id="2.60.210.10">
    <property type="entry name" value="Apoptosis, Tumor Necrosis Factor Receptor Associated Protein 2, Chain A"/>
    <property type="match status" value="1"/>
</dbReference>
<evidence type="ECO:0000313" key="5">
    <source>
        <dbReference type="Proteomes" id="UP001346149"/>
    </source>
</evidence>
<reference evidence="4 5" key="1">
    <citation type="journal article" date="2023" name="Hortic Res">
        <title>Pangenome of water caltrop reveals structural variations and asymmetric subgenome divergence after allopolyploidization.</title>
        <authorList>
            <person name="Zhang X."/>
            <person name="Chen Y."/>
            <person name="Wang L."/>
            <person name="Yuan Y."/>
            <person name="Fang M."/>
            <person name="Shi L."/>
            <person name="Lu R."/>
            <person name="Comes H.P."/>
            <person name="Ma Y."/>
            <person name="Chen Y."/>
            <person name="Huang G."/>
            <person name="Zhou Y."/>
            <person name="Zheng Z."/>
            <person name="Qiu Y."/>
        </authorList>
    </citation>
    <scope>NUCLEOTIDE SEQUENCE [LARGE SCALE GENOMIC DNA]</scope>
    <source>
        <strain evidence="4">F231</strain>
    </source>
</reference>
<comment type="caution">
    <text evidence="4">The sequence shown here is derived from an EMBL/GenBank/DDBJ whole genome shotgun (WGS) entry which is preliminary data.</text>
</comment>
<protein>
    <recommendedName>
        <fullName evidence="3">MATH domain-containing protein</fullName>
    </recommendedName>
</protein>
<dbReference type="SMART" id="SM00061">
    <property type="entry name" value="MATH"/>
    <property type="match status" value="1"/>
</dbReference>
<organism evidence="4 5">
    <name type="scientific">Trapa natans</name>
    <name type="common">Water chestnut</name>
    <dbReference type="NCBI Taxonomy" id="22666"/>
    <lineage>
        <taxon>Eukaryota</taxon>
        <taxon>Viridiplantae</taxon>
        <taxon>Streptophyta</taxon>
        <taxon>Embryophyta</taxon>
        <taxon>Tracheophyta</taxon>
        <taxon>Spermatophyta</taxon>
        <taxon>Magnoliopsida</taxon>
        <taxon>eudicotyledons</taxon>
        <taxon>Gunneridae</taxon>
        <taxon>Pentapetalae</taxon>
        <taxon>rosids</taxon>
        <taxon>malvids</taxon>
        <taxon>Myrtales</taxon>
        <taxon>Lythraceae</taxon>
        <taxon>Trapa</taxon>
    </lineage>
</organism>
<feature type="domain" description="MATH" evidence="3">
    <location>
        <begin position="8"/>
        <end position="133"/>
    </location>
</feature>
<dbReference type="EMBL" id="JAXQNO010000010">
    <property type="protein sequence ID" value="KAK4789448.1"/>
    <property type="molecule type" value="Genomic_DNA"/>
</dbReference>
<dbReference type="CDD" id="cd00121">
    <property type="entry name" value="MATH"/>
    <property type="match status" value="1"/>
</dbReference>
<dbReference type="AlphaFoldDB" id="A0AAN7LJJ0"/>
<dbReference type="InterPro" id="IPR008974">
    <property type="entry name" value="TRAF-like"/>
</dbReference>
<accession>A0AAN7LJJ0</accession>
<keyword evidence="1 2" id="KW-0175">Coiled coil</keyword>
<feature type="coiled-coil region" evidence="2">
    <location>
        <begin position="305"/>
        <end position="371"/>
    </location>
</feature>
<name>A0AAN7LJJ0_TRANT</name>
<dbReference type="Proteomes" id="UP001346149">
    <property type="component" value="Unassembled WGS sequence"/>
</dbReference>
<dbReference type="InterPro" id="IPR002083">
    <property type="entry name" value="MATH/TRAF_dom"/>
</dbReference>
<dbReference type="InterPro" id="IPR050804">
    <property type="entry name" value="MCC"/>
</dbReference>
<sequence>MEAQNHGSGSYTWAIYNFKGIHQKKHYSNVFTIGGCRWRILIFPKGNNVHNFSIYLNVPDFETLPNGWYRDVTFALTVVNQNSHSQFIKKETRYQFNAQESDWGFKSFMPLRVLHDPIKGFLVNDTVIVGIELEVHSADPSVVLTVTSPPNTDPSAVNALTVTGVDGFDSFFSDIEELIVIAEGSTSKGPCSSKSNNQTFDLISGSPCLEEVKEAKQSLKECLSDLFKLNMKDRLASALLTLSRAETGLSPDQQKSVKAFWENFDEFISDFLSFEQDNSKYELLKLAIDQLLSSIRKNHTTHLSNKELLESLNKEEEDMEKRLEEVKIRKRKLMSDWVGLMTVSEEMKSQYVAKEKKLAVAEEKKRIAEERMSRSTMAWSSLKAQFL</sequence>
<evidence type="ECO:0000256" key="1">
    <source>
        <dbReference type="ARBA" id="ARBA00023054"/>
    </source>
</evidence>
<proteinExistence type="predicted"/>
<dbReference type="PANTHER" id="PTHR46236:SF35">
    <property type="entry name" value="MATH DOMAIN-CONTAINING PROTEIN"/>
    <property type="match status" value="1"/>
</dbReference>
<dbReference type="Pfam" id="PF22486">
    <property type="entry name" value="MATH_2"/>
    <property type="match status" value="1"/>
</dbReference>
<gene>
    <name evidence="4" type="ORF">SAY86_016752</name>
</gene>
<evidence type="ECO:0000313" key="4">
    <source>
        <dbReference type="EMBL" id="KAK4789448.1"/>
    </source>
</evidence>
<dbReference type="PANTHER" id="PTHR46236">
    <property type="entry name" value="TRAF-LIKE SUPERFAMILY PROTEIN"/>
    <property type="match status" value="1"/>
</dbReference>
<dbReference type="PROSITE" id="PS50144">
    <property type="entry name" value="MATH"/>
    <property type="match status" value="1"/>
</dbReference>
<keyword evidence="5" id="KW-1185">Reference proteome</keyword>
<evidence type="ECO:0000256" key="2">
    <source>
        <dbReference type="SAM" id="Coils"/>
    </source>
</evidence>